<keyword evidence="3" id="KW-0677">Repeat</keyword>
<dbReference type="Pfam" id="PF13894">
    <property type="entry name" value="zf-C2H2_4"/>
    <property type="match status" value="1"/>
</dbReference>
<feature type="domain" description="C2H2-type" evidence="11">
    <location>
        <begin position="480"/>
        <end position="502"/>
    </location>
</feature>
<dbReference type="PANTHER" id="PTHR24394:SF44">
    <property type="entry name" value="ZINC FINGER PROTEIN 271-LIKE"/>
    <property type="match status" value="1"/>
</dbReference>
<dbReference type="Gene3D" id="3.30.160.60">
    <property type="entry name" value="Classic Zinc Finger"/>
    <property type="match status" value="9"/>
</dbReference>
<dbReference type="Pfam" id="PF07776">
    <property type="entry name" value="zf-AD"/>
    <property type="match status" value="1"/>
</dbReference>
<keyword evidence="6" id="KW-0805">Transcription regulation</keyword>
<evidence type="ECO:0000256" key="8">
    <source>
        <dbReference type="ARBA" id="ARBA00023242"/>
    </source>
</evidence>
<dbReference type="Proteomes" id="UP000322000">
    <property type="component" value="Chromosome 20"/>
</dbReference>
<name>A0A7E5WLX3_TRINI</name>
<dbReference type="GO" id="GO:0008270">
    <property type="term" value="F:zinc ion binding"/>
    <property type="evidence" value="ECO:0007669"/>
    <property type="project" value="UniProtKB-UniRule"/>
</dbReference>
<dbReference type="FunFam" id="3.30.160.60:FF:002343">
    <property type="entry name" value="Zinc finger protein 33A"/>
    <property type="match status" value="1"/>
</dbReference>
<evidence type="ECO:0000313" key="13">
    <source>
        <dbReference type="Proteomes" id="UP000322000"/>
    </source>
</evidence>
<protein>
    <submittedName>
        <fullName evidence="14">Zinc finger protein 883-like</fullName>
    </submittedName>
</protein>
<proteinExistence type="predicted"/>
<evidence type="ECO:0000256" key="1">
    <source>
        <dbReference type="ARBA" id="ARBA00004123"/>
    </source>
</evidence>
<dbReference type="GeneID" id="113503834"/>
<reference evidence="14" key="1">
    <citation type="submission" date="2025-08" db="UniProtKB">
        <authorList>
            <consortium name="RefSeq"/>
        </authorList>
    </citation>
    <scope>IDENTIFICATION</scope>
</reference>
<dbReference type="SMART" id="SM00355">
    <property type="entry name" value="ZnF_C2H2"/>
    <property type="match status" value="11"/>
</dbReference>
<comment type="subcellular location">
    <subcellularLocation>
        <location evidence="1">Nucleus</location>
    </subcellularLocation>
</comment>
<feature type="binding site" evidence="10">
    <location>
        <position position="60"/>
    </location>
    <ligand>
        <name>Zn(2+)</name>
        <dbReference type="ChEBI" id="CHEBI:29105"/>
    </ligand>
</feature>
<feature type="domain" description="C2H2-type" evidence="11">
    <location>
        <begin position="180"/>
        <end position="207"/>
    </location>
</feature>
<feature type="domain" description="C2H2-type" evidence="11">
    <location>
        <begin position="424"/>
        <end position="451"/>
    </location>
</feature>
<evidence type="ECO:0000256" key="10">
    <source>
        <dbReference type="PROSITE-ProRule" id="PRU01263"/>
    </source>
</evidence>
<dbReference type="InterPro" id="IPR013087">
    <property type="entry name" value="Znf_C2H2_type"/>
</dbReference>
<dbReference type="GO" id="GO:0005634">
    <property type="term" value="C:nucleus"/>
    <property type="evidence" value="ECO:0007669"/>
    <property type="project" value="UniProtKB-SubCell"/>
</dbReference>
<gene>
    <name evidence="14" type="primary">LOC113503834</name>
</gene>
<dbReference type="FunFam" id="3.30.160.60:FF:000303">
    <property type="entry name" value="Zinc finger protein 41"/>
    <property type="match status" value="1"/>
</dbReference>
<dbReference type="FunFam" id="3.30.160.60:FF:000495">
    <property type="entry name" value="zinc finger protein 668"/>
    <property type="match status" value="1"/>
</dbReference>
<dbReference type="Pfam" id="PF00096">
    <property type="entry name" value="zf-C2H2"/>
    <property type="match status" value="7"/>
</dbReference>
<evidence type="ECO:0000256" key="4">
    <source>
        <dbReference type="ARBA" id="ARBA00022771"/>
    </source>
</evidence>
<evidence type="ECO:0000256" key="7">
    <source>
        <dbReference type="ARBA" id="ARBA00023163"/>
    </source>
</evidence>
<dbReference type="SUPFAM" id="SSF57667">
    <property type="entry name" value="beta-beta-alpha zinc fingers"/>
    <property type="match status" value="6"/>
</dbReference>
<dbReference type="AlphaFoldDB" id="A0A7E5WLX3"/>
<keyword evidence="4 9" id="KW-0863">Zinc-finger</keyword>
<dbReference type="InterPro" id="IPR012934">
    <property type="entry name" value="Znf_AD"/>
</dbReference>
<dbReference type="OrthoDB" id="1095242at2759"/>
<evidence type="ECO:0000259" key="11">
    <source>
        <dbReference type="PROSITE" id="PS50157"/>
    </source>
</evidence>
<dbReference type="GO" id="GO:1990837">
    <property type="term" value="F:sequence-specific double-stranded DNA binding"/>
    <property type="evidence" value="ECO:0007669"/>
    <property type="project" value="UniProtKB-ARBA"/>
</dbReference>
<dbReference type="FunFam" id="3.30.160.60:FF:000624">
    <property type="entry name" value="zinc finger protein 697"/>
    <property type="match status" value="1"/>
</dbReference>
<keyword evidence="8" id="KW-0539">Nucleus</keyword>
<evidence type="ECO:0000256" key="2">
    <source>
        <dbReference type="ARBA" id="ARBA00022723"/>
    </source>
</evidence>
<dbReference type="PROSITE" id="PS50157">
    <property type="entry name" value="ZINC_FINGER_C2H2_2"/>
    <property type="match status" value="10"/>
</dbReference>
<feature type="domain" description="C2H2-type" evidence="11">
    <location>
        <begin position="368"/>
        <end position="395"/>
    </location>
</feature>
<evidence type="ECO:0000256" key="3">
    <source>
        <dbReference type="ARBA" id="ARBA00022737"/>
    </source>
</evidence>
<dbReference type="InterPro" id="IPR036236">
    <property type="entry name" value="Znf_C2H2_sf"/>
</dbReference>
<dbReference type="PROSITE" id="PS51915">
    <property type="entry name" value="ZAD"/>
    <property type="match status" value="1"/>
</dbReference>
<evidence type="ECO:0000256" key="9">
    <source>
        <dbReference type="PROSITE-ProRule" id="PRU00042"/>
    </source>
</evidence>
<dbReference type="SUPFAM" id="SSF57716">
    <property type="entry name" value="Glucocorticoid receptor-like (DNA-binding domain)"/>
    <property type="match status" value="1"/>
</dbReference>
<dbReference type="GO" id="GO:0000981">
    <property type="term" value="F:DNA-binding transcription factor activity, RNA polymerase II-specific"/>
    <property type="evidence" value="ECO:0007669"/>
    <property type="project" value="TreeGrafter"/>
</dbReference>
<dbReference type="RefSeq" id="XP_026741738.1">
    <property type="nucleotide sequence ID" value="XM_026885937.1"/>
</dbReference>
<feature type="domain" description="C2H2-type" evidence="11">
    <location>
        <begin position="256"/>
        <end position="283"/>
    </location>
</feature>
<keyword evidence="2 10" id="KW-0479">Metal-binding</keyword>
<dbReference type="FunFam" id="3.30.160.60:FF:000065">
    <property type="entry name" value="B-cell CLL/lymphoma 6, member B"/>
    <property type="match status" value="1"/>
</dbReference>
<feature type="domain" description="C2H2-type" evidence="11">
    <location>
        <begin position="312"/>
        <end position="339"/>
    </location>
</feature>
<dbReference type="PANTHER" id="PTHR24394">
    <property type="entry name" value="ZINC FINGER PROTEIN"/>
    <property type="match status" value="1"/>
</dbReference>
<dbReference type="PROSITE" id="PS00028">
    <property type="entry name" value="ZINC_FINGER_C2H2_1"/>
    <property type="match status" value="11"/>
</dbReference>
<dbReference type="KEGG" id="tnl:113503834"/>
<feature type="domain" description="C2H2-type" evidence="11">
    <location>
        <begin position="396"/>
        <end position="423"/>
    </location>
</feature>
<feature type="domain" description="C2H2-type" evidence="11">
    <location>
        <begin position="340"/>
        <end position="367"/>
    </location>
</feature>
<feature type="domain" description="ZAD" evidence="12">
    <location>
        <begin position="12"/>
        <end position="87"/>
    </location>
</feature>
<feature type="domain" description="C2H2-type" evidence="11">
    <location>
        <begin position="452"/>
        <end position="479"/>
    </location>
</feature>
<evidence type="ECO:0000313" key="14">
    <source>
        <dbReference type="RefSeq" id="XP_026741738.1"/>
    </source>
</evidence>
<organism evidence="13 14">
    <name type="scientific">Trichoplusia ni</name>
    <name type="common">Cabbage looper</name>
    <dbReference type="NCBI Taxonomy" id="7111"/>
    <lineage>
        <taxon>Eukaryota</taxon>
        <taxon>Metazoa</taxon>
        <taxon>Ecdysozoa</taxon>
        <taxon>Arthropoda</taxon>
        <taxon>Hexapoda</taxon>
        <taxon>Insecta</taxon>
        <taxon>Pterygota</taxon>
        <taxon>Neoptera</taxon>
        <taxon>Endopterygota</taxon>
        <taxon>Lepidoptera</taxon>
        <taxon>Glossata</taxon>
        <taxon>Ditrysia</taxon>
        <taxon>Noctuoidea</taxon>
        <taxon>Noctuidae</taxon>
        <taxon>Plusiinae</taxon>
        <taxon>Trichoplusia</taxon>
    </lineage>
</organism>
<feature type="domain" description="C2H2-type" evidence="11">
    <location>
        <begin position="284"/>
        <end position="311"/>
    </location>
</feature>
<dbReference type="InParanoid" id="A0A7E5WLX3"/>
<keyword evidence="5 10" id="KW-0862">Zinc</keyword>
<feature type="binding site" evidence="10">
    <location>
        <position position="14"/>
    </location>
    <ligand>
        <name>Zn(2+)</name>
        <dbReference type="ChEBI" id="CHEBI:29105"/>
    </ligand>
</feature>
<accession>A0A7E5WLX3</accession>
<evidence type="ECO:0000259" key="12">
    <source>
        <dbReference type="PROSITE" id="PS51915"/>
    </source>
</evidence>
<dbReference type="FunFam" id="3.30.160.60:FF:000145">
    <property type="entry name" value="Zinc finger protein 574"/>
    <property type="match status" value="1"/>
</dbReference>
<dbReference type="SMART" id="SM00868">
    <property type="entry name" value="zf-AD"/>
    <property type="match status" value="1"/>
</dbReference>
<evidence type="ECO:0000256" key="6">
    <source>
        <dbReference type="ARBA" id="ARBA00023015"/>
    </source>
</evidence>
<keyword evidence="7" id="KW-0804">Transcription</keyword>
<dbReference type="Gene3D" id="3.40.1800.20">
    <property type="match status" value="1"/>
</dbReference>
<dbReference type="FunFam" id="3.30.160.60:FF:001397">
    <property type="entry name" value="Datilografo, isoform A"/>
    <property type="match status" value="1"/>
</dbReference>
<feature type="binding site" evidence="10">
    <location>
        <position position="17"/>
    </location>
    <ligand>
        <name>Zn(2+)</name>
        <dbReference type="ChEBI" id="CHEBI:29105"/>
    </ligand>
</feature>
<feature type="binding site" evidence="10">
    <location>
        <position position="63"/>
    </location>
    <ligand>
        <name>Zn(2+)</name>
        <dbReference type="ChEBI" id="CHEBI:29105"/>
    </ligand>
</feature>
<evidence type="ECO:0000256" key="5">
    <source>
        <dbReference type="ARBA" id="ARBA00022833"/>
    </source>
</evidence>
<keyword evidence="13" id="KW-1185">Reference proteome</keyword>
<dbReference type="GO" id="GO:0045892">
    <property type="term" value="P:negative regulation of DNA-templated transcription"/>
    <property type="evidence" value="ECO:0007669"/>
    <property type="project" value="UniProtKB-ARBA"/>
</dbReference>
<sequence>MDVNLYSKNLNQCCRTCMGDKFEEMYDIFAAGSDSNIAEIISLHTSIKVQMDDNLPKKLCTNCYTCLIKFHEFRKTAERVEAELQECFNKLTTIATYEESGLPIKVKFENNNMFEDHDQSVIYEENINNELTKYSGISDANLAYAECKPKTDKLDSNITINYTLDRFDLQNSQAKEIVSYTCNICSQSFQVHHIYVKHLLTHSQSQVSNITEIPKTTDEAGDKDKSLKCDICFQKYKTINSLSAHKRKHIPKGRVLACSICKKVFKKISPLKRHEASHESNRPYKCSICSKSFATESTLMEHLNKHNGVKSHVCPICSKAFAHLSTLTNHVKVHTKPKPYLCPTCGKRFDSSTNLNQHMRRHMGLKPFACDFCPKKFVSKGELKSHIVTHTGEKLHKCDQCNSSFTKRCSLAKHKRVHLGIKPYHCDTCPMKFTSKDHLKRHIRIHTGERPYKCDLCERAFTQSNDLIKHKRSHLGNNIYPCTECTQSFRFRTELRQHLSDHFLSAQSKTLKVGTGNSIAPLNKDSAINIGSEEKG</sequence>